<protein>
    <submittedName>
        <fullName evidence="2">Uncharacterized protein</fullName>
    </submittedName>
</protein>
<proteinExistence type="predicted"/>
<reference evidence="2" key="1">
    <citation type="submission" date="2018-05" db="EMBL/GenBank/DDBJ databases">
        <authorList>
            <person name="Lanie J.A."/>
            <person name="Ng W.-L."/>
            <person name="Kazmierczak K.M."/>
            <person name="Andrzejewski T.M."/>
            <person name="Davidsen T.M."/>
            <person name="Wayne K.J."/>
            <person name="Tettelin H."/>
            <person name="Glass J.I."/>
            <person name="Rusch D."/>
            <person name="Podicherti R."/>
            <person name="Tsui H.-C.T."/>
            <person name="Winkler M.E."/>
        </authorList>
    </citation>
    <scope>NUCLEOTIDE SEQUENCE</scope>
</reference>
<organism evidence="2">
    <name type="scientific">marine metagenome</name>
    <dbReference type="NCBI Taxonomy" id="408172"/>
    <lineage>
        <taxon>unclassified sequences</taxon>
        <taxon>metagenomes</taxon>
        <taxon>ecological metagenomes</taxon>
    </lineage>
</organism>
<keyword evidence="1" id="KW-1133">Transmembrane helix</keyword>
<keyword evidence="1" id="KW-0812">Transmembrane</keyword>
<evidence type="ECO:0000313" key="2">
    <source>
        <dbReference type="EMBL" id="SVC12502.1"/>
    </source>
</evidence>
<name>A0A382JMD3_9ZZZZ</name>
<gene>
    <name evidence="2" type="ORF">METZ01_LOCUS265356</name>
</gene>
<dbReference type="EMBL" id="UINC01074872">
    <property type="protein sequence ID" value="SVC12502.1"/>
    <property type="molecule type" value="Genomic_DNA"/>
</dbReference>
<feature type="non-terminal residue" evidence="2">
    <location>
        <position position="38"/>
    </location>
</feature>
<sequence length="38" mass="4411">MLLDLAVTFWQWSIFVALVLIGYVFSRFDGQGEERVGF</sequence>
<feature type="transmembrane region" description="Helical" evidence="1">
    <location>
        <begin position="6"/>
        <end position="25"/>
    </location>
</feature>
<keyword evidence="1" id="KW-0472">Membrane</keyword>
<accession>A0A382JMD3</accession>
<evidence type="ECO:0000256" key="1">
    <source>
        <dbReference type="SAM" id="Phobius"/>
    </source>
</evidence>
<feature type="non-terminal residue" evidence="2">
    <location>
        <position position="1"/>
    </location>
</feature>
<dbReference type="AlphaFoldDB" id="A0A382JMD3"/>